<dbReference type="OrthoDB" id="1111178at2"/>
<dbReference type="AlphaFoldDB" id="A0A1I1Y9G3"/>
<proteinExistence type="predicted"/>
<dbReference type="STRING" id="385682.SAMN05444380_107125"/>
<dbReference type="InterPro" id="IPR012334">
    <property type="entry name" value="Pectin_lyas_fold"/>
</dbReference>
<dbReference type="InParanoid" id="A0A1I1Y9G3"/>
<dbReference type="eggNOG" id="ENOG502Z7PX">
    <property type="taxonomic scope" value="Bacteria"/>
</dbReference>
<dbReference type="InterPro" id="IPR011050">
    <property type="entry name" value="Pectin_lyase_fold/virulence"/>
</dbReference>
<organism evidence="1 2">
    <name type="scientific">Thermophagus xiamenensis</name>
    <dbReference type="NCBI Taxonomy" id="385682"/>
    <lineage>
        <taxon>Bacteria</taxon>
        <taxon>Pseudomonadati</taxon>
        <taxon>Bacteroidota</taxon>
        <taxon>Bacteroidia</taxon>
        <taxon>Marinilabiliales</taxon>
        <taxon>Marinilabiliaceae</taxon>
        <taxon>Thermophagus</taxon>
    </lineage>
</organism>
<dbReference type="Proteomes" id="UP000181976">
    <property type="component" value="Unassembled WGS sequence"/>
</dbReference>
<dbReference type="PROSITE" id="PS51257">
    <property type="entry name" value="PROKAR_LIPOPROTEIN"/>
    <property type="match status" value="1"/>
</dbReference>
<dbReference type="EMBL" id="FONA01000007">
    <property type="protein sequence ID" value="SFE16275.1"/>
    <property type="molecule type" value="Genomic_DNA"/>
</dbReference>
<reference evidence="1 2" key="1">
    <citation type="submission" date="2016-10" db="EMBL/GenBank/DDBJ databases">
        <authorList>
            <person name="de Groot N.N."/>
        </authorList>
    </citation>
    <scope>NUCLEOTIDE SEQUENCE [LARGE SCALE GENOMIC DNA]</scope>
    <source>
        <strain evidence="1 2">DSM 19012</strain>
    </source>
</reference>
<accession>A0A1I1Y9G3</accession>
<protein>
    <recommendedName>
        <fullName evidence="3">Right handed beta helix region</fullName>
    </recommendedName>
</protein>
<keyword evidence="2" id="KW-1185">Reference proteome</keyword>
<dbReference type="SUPFAM" id="SSF51126">
    <property type="entry name" value="Pectin lyase-like"/>
    <property type="match status" value="1"/>
</dbReference>
<evidence type="ECO:0008006" key="3">
    <source>
        <dbReference type="Google" id="ProtNLM"/>
    </source>
</evidence>
<evidence type="ECO:0000313" key="1">
    <source>
        <dbReference type="EMBL" id="SFE16275.1"/>
    </source>
</evidence>
<gene>
    <name evidence="1" type="ORF">SAMN05444380_107125</name>
</gene>
<dbReference type="Gene3D" id="2.160.20.10">
    <property type="entry name" value="Single-stranded right-handed beta-helix, Pectin lyase-like"/>
    <property type="match status" value="1"/>
</dbReference>
<name>A0A1I1Y9G3_9BACT</name>
<sequence length="480" mass="53637">MPSRYFIIAIFLLTALFVGCEREYVISGDSSELKFSTDTVAFDTVFTAIGSTTQNFRIYNPVEEDVVINMIELGGGDDSNFLLNVNGIAGSSISDVPIFGNDSLFVFVEVNINPTSKNTPFVVSDSILFYIRDQVYKVHLLAYGQNVVPLRKEILTTQTFTKDKPYLIYDWVVVDSAQTLTIDAGARLYFHKDASLLVFGSLNVDGSIEEPVLFASDRLDEWYQDKPGQWGYIQLMPDSRDHYINNAIIRNSTMGLVVDSVGIKEGHPPLYLNNVKIEHVASQGLIAQNSSIIVSNSVFGDCGSASVALTVGGSYKFYHCTIANYFSWNYRSVPALVISNYFYNNPNNSDDITITPLQAAEFYNCIIYGKNGNEIKLDLRNEDNEKLVGDVNVDFYYSLVKVSDEVRVAWSDVFNSGVLFNEDPAFLNTLKYNYQLDSLSVARDVGISDIARDYPKDILGNSRLKDKGPDLGAYERVDKQ</sequence>
<evidence type="ECO:0000313" key="2">
    <source>
        <dbReference type="Proteomes" id="UP000181976"/>
    </source>
</evidence>
<dbReference type="RefSeq" id="WP_010526162.1">
    <property type="nucleotide sequence ID" value="NZ_AFSL01000005.1"/>
</dbReference>